<keyword evidence="2" id="KW-1185">Reference proteome</keyword>
<sequence length="110" mass="12282">MNFSILINCSAFNSKWLIFLGIKPLRIDFASSGCLSEIFIILTSSSQIRVIFCSFLTSLVCRIFPVNNEPIFKSEAFFSCSEIITVHIFVTGSPDLAVNFNSLLINSVFD</sequence>
<dbReference type="Proteomes" id="UP001295684">
    <property type="component" value="Unassembled WGS sequence"/>
</dbReference>
<accession>A0AAD1UK89</accession>
<dbReference type="EMBL" id="CAMPGE010012111">
    <property type="protein sequence ID" value="CAI2370896.1"/>
    <property type="molecule type" value="Genomic_DNA"/>
</dbReference>
<name>A0AAD1UK89_EUPCR</name>
<proteinExistence type="predicted"/>
<dbReference type="AlphaFoldDB" id="A0AAD1UK89"/>
<comment type="caution">
    <text evidence="1">The sequence shown here is derived from an EMBL/GenBank/DDBJ whole genome shotgun (WGS) entry which is preliminary data.</text>
</comment>
<reference evidence="1" key="1">
    <citation type="submission" date="2023-07" db="EMBL/GenBank/DDBJ databases">
        <authorList>
            <consortium name="AG Swart"/>
            <person name="Singh M."/>
            <person name="Singh A."/>
            <person name="Seah K."/>
            <person name="Emmerich C."/>
        </authorList>
    </citation>
    <scope>NUCLEOTIDE SEQUENCE</scope>
    <source>
        <strain evidence="1">DP1</strain>
    </source>
</reference>
<evidence type="ECO:0000313" key="2">
    <source>
        <dbReference type="Proteomes" id="UP001295684"/>
    </source>
</evidence>
<protein>
    <submittedName>
        <fullName evidence="1">Uncharacterized protein</fullName>
    </submittedName>
</protein>
<evidence type="ECO:0000313" key="1">
    <source>
        <dbReference type="EMBL" id="CAI2370896.1"/>
    </source>
</evidence>
<organism evidence="1 2">
    <name type="scientific">Euplotes crassus</name>
    <dbReference type="NCBI Taxonomy" id="5936"/>
    <lineage>
        <taxon>Eukaryota</taxon>
        <taxon>Sar</taxon>
        <taxon>Alveolata</taxon>
        <taxon>Ciliophora</taxon>
        <taxon>Intramacronucleata</taxon>
        <taxon>Spirotrichea</taxon>
        <taxon>Hypotrichia</taxon>
        <taxon>Euplotida</taxon>
        <taxon>Euplotidae</taxon>
        <taxon>Moneuplotes</taxon>
    </lineage>
</organism>
<gene>
    <name evidence="1" type="ORF">ECRASSUSDP1_LOCUS12215</name>
</gene>